<accession>E9GWY0</accession>
<feature type="transmembrane region" description="Helical" evidence="12">
    <location>
        <begin position="137"/>
        <end position="159"/>
    </location>
</feature>
<keyword evidence="12" id="KW-0816">Tricarboxylic acid cycle</keyword>
<dbReference type="FunFam" id="1.20.1300.10:FF:000017">
    <property type="entry name" value="Succinate dehydrogenase [ubiquinone] cytochrome b small subunit"/>
    <property type="match status" value="1"/>
</dbReference>
<evidence type="ECO:0000256" key="9">
    <source>
        <dbReference type="ARBA" id="ARBA00023136"/>
    </source>
</evidence>
<dbReference type="STRING" id="6669.E9GWY0"/>
<evidence type="ECO:0000256" key="2">
    <source>
        <dbReference type="ARBA" id="ARBA00007294"/>
    </source>
</evidence>
<gene>
    <name evidence="13" type="ORF">DAPPUDRAFT_306337</name>
</gene>
<keyword evidence="5 12" id="KW-0999">Mitochondrion inner membrane</keyword>
<evidence type="ECO:0000313" key="14">
    <source>
        <dbReference type="Proteomes" id="UP000000305"/>
    </source>
</evidence>
<dbReference type="Proteomes" id="UP000000305">
    <property type="component" value="Unassembled WGS sequence"/>
</dbReference>
<dbReference type="AlphaFoldDB" id="E9GWY0"/>
<keyword evidence="8 12" id="KW-0496">Mitochondrion</keyword>
<name>E9GWY0_DAPPU</name>
<keyword evidence="14" id="KW-1185">Reference proteome</keyword>
<feature type="binding site" description="axial binding residue" evidence="11">
    <location>
        <position position="115"/>
    </location>
    <ligand>
        <name>heme b</name>
        <dbReference type="ChEBI" id="CHEBI:60344"/>
        <note>ligand shared with SDHC</note>
    </ligand>
    <ligandPart>
        <name>Fe</name>
        <dbReference type="ChEBI" id="CHEBI:18248"/>
    </ligandPart>
</feature>
<evidence type="ECO:0000256" key="12">
    <source>
        <dbReference type="RuleBase" id="RU364031"/>
    </source>
</evidence>
<dbReference type="GO" id="GO:0045273">
    <property type="term" value="C:respiratory chain complex II (succinate dehydrogenase)"/>
    <property type="evidence" value="ECO:0000318"/>
    <property type="project" value="GO_Central"/>
</dbReference>
<keyword evidence="4 12" id="KW-0812">Transmembrane</keyword>
<keyword evidence="12" id="KW-0249">Electron transport</keyword>
<dbReference type="GO" id="GO:0006099">
    <property type="term" value="P:tricarboxylic acid cycle"/>
    <property type="evidence" value="ECO:0000318"/>
    <property type="project" value="GO_Central"/>
</dbReference>
<dbReference type="InterPro" id="IPR007992">
    <property type="entry name" value="CybS"/>
</dbReference>
<dbReference type="InParanoid" id="E9GWY0"/>
<dbReference type="PANTHER" id="PTHR13337">
    <property type="entry name" value="SUCCINATE DEHYDROGENASE"/>
    <property type="match status" value="1"/>
</dbReference>
<evidence type="ECO:0000256" key="3">
    <source>
        <dbReference type="ARBA" id="ARBA00022448"/>
    </source>
</evidence>
<dbReference type="InterPro" id="IPR034804">
    <property type="entry name" value="SQR/QFR_C/D"/>
</dbReference>
<dbReference type="GO" id="GO:0005743">
    <property type="term" value="C:mitochondrial inner membrane"/>
    <property type="evidence" value="ECO:0007669"/>
    <property type="project" value="UniProtKB-SubCell"/>
</dbReference>
<organism evidence="13 14">
    <name type="scientific">Daphnia pulex</name>
    <name type="common">Water flea</name>
    <dbReference type="NCBI Taxonomy" id="6669"/>
    <lineage>
        <taxon>Eukaryota</taxon>
        <taxon>Metazoa</taxon>
        <taxon>Ecdysozoa</taxon>
        <taxon>Arthropoda</taxon>
        <taxon>Crustacea</taxon>
        <taxon>Branchiopoda</taxon>
        <taxon>Diplostraca</taxon>
        <taxon>Cladocera</taxon>
        <taxon>Anomopoda</taxon>
        <taxon>Daphniidae</taxon>
        <taxon>Daphnia</taxon>
    </lineage>
</organism>
<dbReference type="KEGG" id="dpx:DAPPUDRAFT_306337"/>
<dbReference type="EMBL" id="GL732571">
    <property type="protein sequence ID" value="EFX76036.1"/>
    <property type="molecule type" value="Genomic_DNA"/>
</dbReference>
<dbReference type="HOGENOM" id="CLU_096618_1_0_1"/>
<dbReference type="GO" id="GO:0046872">
    <property type="term" value="F:metal ion binding"/>
    <property type="evidence" value="ECO:0007669"/>
    <property type="project" value="UniProtKB-KW"/>
</dbReference>
<dbReference type="FunCoup" id="E9GWY0">
    <property type="interactions" value="811"/>
</dbReference>
<sequence length="176" mass="19131">MAAMMSVCRNFGKVGLHSRLILGNPCLAALSKKNIIFYENKIVPVSQNALHSVKNFTVGPKALAETASCKSADDHTKLWTLERGLALALVPLVPAAFLFPSAAMDYLLAISFTLHAHWGLETIVVDYMRPKVVGPALAKLGVAVVYGISVFTLGGLFYFNYSDVGIVNAIKMFWKL</sequence>
<evidence type="ECO:0000313" key="13">
    <source>
        <dbReference type="EMBL" id="EFX76036.1"/>
    </source>
</evidence>
<dbReference type="OMA" id="IWIFERV"/>
<keyword evidence="7 12" id="KW-1133">Transmembrane helix</keyword>
<keyword evidence="11" id="KW-0408">Iron</keyword>
<comment type="subcellular location">
    <subcellularLocation>
        <location evidence="1 12">Mitochondrion inner membrane</location>
        <topology evidence="1 12">Multi-pass membrane protein</topology>
    </subcellularLocation>
</comment>
<feature type="binding site" evidence="10">
    <location>
        <position position="127"/>
    </location>
    <ligand>
        <name>a ubiquinone</name>
        <dbReference type="ChEBI" id="CHEBI:16389"/>
        <note>ligand shared with IP/SDHB</note>
    </ligand>
</feature>
<keyword evidence="12" id="KW-0349">Heme</keyword>
<evidence type="ECO:0000256" key="7">
    <source>
        <dbReference type="ARBA" id="ARBA00022989"/>
    </source>
</evidence>
<dbReference type="GO" id="GO:0020037">
    <property type="term" value="F:heme binding"/>
    <property type="evidence" value="ECO:0000318"/>
    <property type="project" value="GO_Central"/>
</dbReference>
<dbReference type="eggNOG" id="KOG4097">
    <property type="taxonomic scope" value="Eukaryota"/>
</dbReference>
<dbReference type="SUPFAM" id="SSF81343">
    <property type="entry name" value="Fumarate reductase respiratory complex transmembrane subunits"/>
    <property type="match status" value="1"/>
</dbReference>
<evidence type="ECO:0000256" key="11">
    <source>
        <dbReference type="PIRSR" id="PIRSR607992-2"/>
    </source>
</evidence>
<evidence type="ECO:0000256" key="1">
    <source>
        <dbReference type="ARBA" id="ARBA00004448"/>
    </source>
</evidence>
<keyword evidence="11 12" id="KW-0479">Metal-binding</keyword>
<keyword evidence="6 12" id="KW-0809">Transit peptide</keyword>
<comment type="similarity">
    <text evidence="2 12">Belongs to the CybS family.</text>
</comment>
<dbReference type="OrthoDB" id="18577at2759"/>
<evidence type="ECO:0000256" key="8">
    <source>
        <dbReference type="ARBA" id="ARBA00023128"/>
    </source>
</evidence>
<keyword evidence="9 12" id="KW-0472">Membrane</keyword>
<comment type="function">
    <text evidence="12">Membrane-anchoring subunit of succinate dehydrogenase (SDH) that is involved in complex II of the mitochondrial electron transport chain and is responsible for transferring electrons from succinate to ubiquinone (coenzyme Q).</text>
</comment>
<comment type="caution">
    <text evidence="12">Lacks conserved residue(s) required for the propagation of feature annotation.</text>
</comment>
<feature type="transmembrane region" description="Helical" evidence="12">
    <location>
        <begin position="84"/>
        <end position="100"/>
    </location>
</feature>
<protein>
    <recommendedName>
        <fullName evidence="12">Succinate dehydrogenase [ubiquinone] cytochrome b small subunit</fullName>
    </recommendedName>
</protein>
<proteinExistence type="inferred from homology"/>
<evidence type="ECO:0000256" key="10">
    <source>
        <dbReference type="PIRSR" id="PIRSR607992-1"/>
    </source>
</evidence>
<evidence type="ECO:0000256" key="6">
    <source>
        <dbReference type="ARBA" id="ARBA00022946"/>
    </source>
</evidence>
<reference evidence="13 14" key="1">
    <citation type="journal article" date="2011" name="Science">
        <title>The ecoresponsive genome of Daphnia pulex.</title>
        <authorList>
            <person name="Colbourne J.K."/>
            <person name="Pfrender M.E."/>
            <person name="Gilbert D."/>
            <person name="Thomas W.K."/>
            <person name="Tucker A."/>
            <person name="Oakley T.H."/>
            <person name="Tokishita S."/>
            <person name="Aerts A."/>
            <person name="Arnold G.J."/>
            <person name="Basu M.K."/>
            <person name="Bauer D.J."/>
            <person name="Caceres C.E."/>
            <person name="Carmel L."/>
            <person name="Casola C."/>
            <person name="Choi J.H."/>
            <person name="Detter J.C."/>
            <person name="Dong Q."/>
            <person name="Dusheyko S."/>
            <person name="Eads B.D."/>
            <person name="Frohlich T."/>
            <person name="Geiler-Samerotte K.A."/>
            <person name="Gerlach D."/>
            <person name="Hatcher P."/>
            <person name="Jogdeo S."/>
            <person name="Krijgsveld J."/>
            <person name="Kriventseva E.V."/>
            <person name="Kultz D."/>
            <person name="Laforsch C."/>
            <person name="Lindquist E."/>
            <person name="Lopez J."/>
            <person name="Manak J.R."/>
            <person name="Muller J."/>
            <person name="Pangilinan J."/>
            <person name="Patwardhan R.P."/>
            <person name="Pitluck S."/>
            <person name="Pritham E.J."/>
            <person name="Rechtsteiner A."/>
            <person name="Rho M."/>
            <person name="Rogozin I.B."/>
            <person name="Sakarya O."/>
            <person name="Salamov A."/>
            <person name="Schaack S."/>
            <person name="Shapiro H."/>
            <person name="Shiga Y."/>
            <person name="Skalitzky C."/>
            <person name="Smith Z."/>
            <person name="Souvorov A."/>
            <person name="Sung W."/>
            <person name="Tang Z."/>
            <person name="Tsuchiya D."/>
            <person name="Tu H."/>
            <person name="Vos H."/>
            <person name="Wang M."/>
            <person name="Wolf Y.I."/>
            <person name="Yamagata H."/>
            <person name="Yamada T."/>
            <person name="Ye Y."/>
            <person name="Shaw J.R."/>
            <person name="Andrews J."/>
            <person name="Crease T.J."/>
            <person name="Tang H."/>
            <person name="Lucas S.M."/>
            <person name="Robertson H.M."/>
            <person name="Bork P."/>
            <person name="Koonin E.V."/>
            <person name="Zdobnov E.M."/>
            <person name="Grigoriev I.V."/>
            <person name="Lynch M."/>
            <person name="Boore J.L."/>
        </authorList>
    </citation>
    <scope>NUCLEOTIDE SEQUENCE [LARGE SCALE GENOMIC DNA]</scope>
</reference>
<dbReference type="GO" id="GO:0048039">
    <property type="term" value="F:ubiquinone binding"/>
    <property type="evidence" value="ECO:0000318"/>
    <property type="project" value="GO_Central"/>
</dbReference>
<dbReference type="GO" id="GO:0006121">
    <property type="term" value="P:mitochondrial electron transport, succinate to ubiquinone"/>
    <property type="evidence" value="ECO:0000318"/>
    <property type="project" value="GO_Central"/>
</dbReference>
<dbReference type="CDD" id="cd03496">
    <property type="entry name" value="SQR_TypeC_CybS"/>
    <property type="match status" value="1"/>
</dbReference>
<keyword evidence="3 12" id="KW-0813">Transport</keyword>
<dbReference type="PANTHER" id="PTHR13337:SF2">
    <property type="entry name" value="SUCCINATE DEHYDROGENASE [UBIQUINONE] CYTOCHROME B SMALL SUBUNIT, MITOCHONDRIAL"/>
    <property type="match status" value="1"/>
</dbReference>
<dbReference type="Gene3D" id="1.20.1300.10">
    <property type="entry name" value="Fumarate reductase/succinate dehydrogenase, transmembrane subunit"/>
    <property type="match status" value="1"/>
</dbReference>
<evidence type="ECO:0000256" key="4">
    <source>
        <dbReference type="ARBA" id="ARBA00022692"/>
    </source>
</evidence>
<evidence type="ECO:0000256" key="5">
    <source>
        <dbReference type="ARBA" id="ARBA00022792"/>
    </source>
</evidence>
<dbReference type="Pfam" id="PF05328">
    <property type="entry name" value="CybS"/>
    <property type="match status" value="1"/>
</dbReference>